<name>A0A9Y2JXH4_9PSEU</name>
<feature type="coiled-coil region" evidence="1">
    <location>
        <begin position="198"/>
        <end position="258"/>
    </location>
</feature>
<dbReference type="InterPro" id="IPR010982">
    <property type="entry name" value="Lambda_DNA-bd_dom_sf"/>
</dbReference>
<reference evidence="2 3" key="1">
    <citation type="submission" date="2023-06" db="EMBL/GenBank/DDBJ databases">
        <authorList>
            <person name="Oyuntsetseg B."/>
            <person name="Kim S.B."/>
        </authorList>
    </citation>
    <scope>NUCLEOTIDE SEQUENCE [LARGE SCALE GENOMIC DNA]</scope>
    <source>
        <strain evidence="2 3">4-36</strain>
    </source>
</reference>
<evidence type="ECO:0000256" key="1">
    <source>
        <dbReference type="SAM" id="Coils"/>
    </source>
</evidence>
<dbReference type="KEGG" id="amog:QRX60_16910"/>
<dbReference type="EMBL" id="CP127295">
    <property type="protein sequence ID" value="WIY05439.1"/>
    <property type="molecule type" value="Genomic_DNA"/>
</dbReference>
<dbReference type="Gene3D" id="1.10.260.40">
    <property type="entry name" value="lambda repressor-like DNA-binding domains"/>
    <property type="match status" value="1"/>
</dbReference>
<dbReference type="RefSeq" id="WP_286001727.1">
    <property type="nucleotide sequence ID" value="NZ_CP127295.1"/>
</dbReference>
<accession>A0A9Y2JXH4</accession>
<proteinExistence type="predicted"/>
<dbReference type="SUPFAM" id="SSF47413">
    <property type="entry name" value="lambda repressor-like DNA-binding domains"/>
    <property type="match status" value="1"/>
</dbReference>
<dbReference type="GO" id="GO:0003677">
    <property type="term" value="F:DNA binding"/>
    <property type="evidence" value="ECO:0007669"/>
    <property type="project" value="InterPro"/>
</dbReference>
<keyword evidence="1" id="KW-0175">Coiled coil</keyword>
<keyword evidence="3" id="KW-1185">Reference proteome</keyword>
<gene>
    <name evidence="2" type="ORF">QRX60_16910</name>
</gene>
<evidence type="ECO:0000313" key="2">
    <source>
        <dbReference type="EMBL" id="WIY05439.1"/>
    </source>
</evidence>
<dbReference type="AlphaFoldDB" id="A0A9Y2JXH4"/>
<evidence type="ECO:0000313" key="3">
    <source>
        <dbReference type="Proteomes" id="UP001239397"/>
    </source>
</evidence>
<dbReference type="Proteomes" id="UP001239397">
    <property type="component" value="Chromosome"/>
</dbReference>
<organism evidence="2 3">
    <name type="scientific">Amycolatopsis mongoliensis</name>
    <dbReference type="NCBI Taxonomy" id="715475"/>
    <lineage>
        <taxon>Bacteria</taxon>
        <taxon>Bacillati</taxon>
        <taxon>Actinomycetota</taxon>
        <taxon>Actinomycetes</taxon>
        <taxon>Pseudonocardiales</taxon>
        <taxon>Pseudonocardiaceae</taxon>
        <taxon>Amycolatopsis</taxon>
    </lineage>
</organism>
<sequence>MAKTEDRPSNQAGPHLLAKVVRARREALGLTQDQVVELGGPSLGTQRSVENARADRYQPKTLHAIDDTLGWTRGTSLALLGKNSAVNIARRINEFDLDAFTQDAIDGTHQKLHKSALRLTPANAPASDRVVFASAGLAMGHGTAGSPAVVTADTTVTAREPSFGDRIAGLDRDDLIRLRDFIDGALYRWHQPELDGRVAHAAMEIAEASERLDNLRKQQTSIREETGQATARNDPDALKSLHSRARSVEIQIMEAESRLTMRRMEYHHLREVQDEAAAKAAKYAEGMAGAEHGEAPER</sequence>
<protein>
    <submittedName>
        <fullName evidence="2">Helix-turn-helix domain-containing protein</fullName>
    </submittedName>
</protein>